<dbReference type="RefSeq" id="WP_108847937.1">
    <property type="nucleotide sequence ID" value="NZ_CP015449.1"/>
</dbReference>
<sequence length="264" mass="27928">MSLRFPPHLEVTGRPALVTGASSGIGRASAEALAALGHPVVVGARRADRLDDLVRSIREAGGEATARAVDVTDAGSVAGFVTAATDAYGAPEVLVSSAGTLKMARVWELSPDDFAAQVDIHLLAVHRLLHAVLPGMIERHRGDVVLIGSDVAYTARPRSGAYVAAKAGLETMAKQARRELEGTGVRLGVVRPGPVMTEMGTEFDQDTAEAVINEWVRHGFGRHPRMCKPADLARGVAAMVSMPRGAQITELEIQPEAPIEEDYS</sequence>
<evidence type="ECO:0000313" key="3">
    <source>
        <dbReference type="EMBL" id="AWH92722.1"/>
    </source>
</evidence>
<dbReference type="PRINTS" id="PR00081">
    <property type="entry name" value="GDHRDH"/>
</dbReference>
<dbReference type="PANTHER" id="PTHR43669:SF3">
    <property type="entry name" value="ALCOHOL DEHYDROGENASE, PUTATIVE (AFU_ORTHOLOGUE AFUA_3G03445)-RELATED"/>
    <property type="match status" value="1"/>
</dbReference>
<dbReference type="InterPro" id="IPR036291">
    <property type="entry name" value="NAD(P)-bd_dom_sf"/>
</dbReference>
<dbReference type="SUPFAM" id="SSF51735">
    <property type="entry name" value="NAD(P)-binding Rossmann-fold domains"/>
    <property type="match status" value="1"/>
</dbReference>
<evidence type="ECO:0000313" key="4">
    <source>
        <dbReference type="Proteomes" id="UP000244928"/>
    </source>
</evidence>
<accession>A0A2S1R8Y4</accession>
<protein>
    <submittedName>
        <fullName evidence="3">Short-chain dehydrogenase</fullName>
    </submittedName>
</protein>
<proteinExistence type="inferred from homology"/>
<dbReference type="CDD" id="cd05233">
    <property type="entry name" value="SDR_c"/>
    <property type="match status" value="1"/>
</dbReference>
<dbReference type="InterPro" id="IPR020904">
    <property type="entry name" value="Sc_DH/Rdtase_CS"/>
</dbReference>
<evidence type="ECO:0000256" key="2">
    <source>
        <dbReference type="ARBA" id="ARBA00023002"/>
    </source>
</evidence>
<dbReference type="PROSITE" id="PS00061">
    <property type="entry name" value="ADH_SHORT"/>
    <property type="match status" value="1"/>
</dbReference>
<dbReference type="EMBL" id="CP015449">
    <property type="protein sequence ID" value="AWH92722.1"/>
    <property type="molecule type" value="Genomic_DNA"/>
</dbReference>
<dbReference type="PANTHER" id="PTHR43669">
    <property type="entry name" value="5-KETO-D-GLUCONATE 5-REDUCTASE"/>
    <property type="match status" value="1"/>
</dbReference>
<evidence type="ECO:0000256" key="1">
    <source>
        <dbReference type="ARBA" id="ARBA00006484"/>
    </source>
</evidence>
<name>A0A2S1R8Y4_9ACTN</name>
<dbReference type="KEGG" id="dlu:A6035_11685"/>
<keyword evidence="4" id="KW-1185">Reference proteome</keyword>
<dbReference type="NCBIfam" id="NF005854">
    <property type="entry name" value="PRK07775.1"/>
    <property type="match status" value="1"/>
</dbReference>
<dbReference type="Proteomes" id="UP000244928">
    <property type="component" value="Chromosome"/>
</dbReference>
<reference evidence="3 4" key="1">
    <citation type="submission" date="2016-04" db="EMBL/GenBank/DDBJ databases">
        <title>Complete genome sequence of Dietzia lutea YIM 80766T, a strain isolated from desert soil in Egypt.</title>
        <authorList>
            <person name="Zhao J."/>
            <person name="Hu B."/>
            <person name="Geng S."/>
            <person name="Nie Y."/>
            <person name="Tang Y."/>
        </authorList>
    </citation>
    <scope>NUCLEOTIDE SEQUENCE [LARGE SCALE GENOMIC DNA]</scope>
    <source>
        <strain evidence="3 4">YIM 80766</strain>
    </source>
</reference>
<keyword evidence="2" id="KW-0560">Oxidoreductase</keyword>
<gene>
    <name evidence="3" type="ORF">A6035_11685</name>
</gene>
<comment type="similarity">
    <text evidence="1">Belongs to the short-chain dehydrogenases/reductases (SDR) family.</text>
</comment>
<dbReference type="AlphaFoldDB" id="A0A2S1R8Y4"/>
<dbReference type="GO" id="GO:0016491">
    <property type="term" value="F:oxidoreductase activity"/>
    <property type="evidence" value="ECO:0007669"/>
    <property type="project" value="UniProtKB-KW"/>
</dbReference>
<dbReference type="InterPro" id="IPR002347">
    <property type="entry name" value="SDR_fam"/>
</dbReference>
<dbReference type="OrthoDB" id="9775296at2"/>
<dbReference type="Pfam" id="PF00106">
    <property type="entry name" value="adh_short"/>
    <property type="match status" value="1"/>
</dbReference>
<dbReference type="Gene3D" id="3.40.50.720">
    <property type="entry name" value="NAD(P)-binding Rossmann-like Domain"/>
    <property type="match status" value="1"/>
</dbReference>
<organism evidence="3 4">
    <name type="scientific">Dietzia lutea</name>
    <dbReference type="NCBI Taxonomy" id="546160"/>
    <lineage>
        <taxon>Bacteria</taxon>
        <taxon>Bacillati</taxon>
        <taxon>Actinomycetota</taxon>
        <taxon>Actinomycetes</taxon>
        <taxon>Mycobacteriales</taxon>
        <taxon>Dietziaceae</taxon>
        <taxon>Dietzia</taxon>
    </lineage>
</organism>